<organism evidence="5 6">
    <name type="scientific">Marinomonas polaris DSM 16579</name>
    <dbReference type="NCBI Taxonomy" id="1122206"/>
    <lineage>
        <taxon>Bacteria</taxon>
        <taxon>Pseudomonadati</taxon>
        <taxon>Pseudomonadota</taxon>
        <taxon>Gammaproteobacteria</taxon>
        <taxon>Oceanospirillales</taxon>
        <taxon>Oceanospirillaceae</taxon>
        <taxon>Marinomonas</taxon>
    </lineage>
</organism>
<dbReference type="RefSeq" id="WP_072837929.1">
    <property type="nucleotide sequence ID" value="NZ_FQVF01000002.1"/>
</dbReference>
<evidence type="ECO:0000256" key="3">
    <source>
        <dbReference type="ARBA" id="ARBA00023163"/>
    </source>
</evidence>
<sequence length="299" mass="34723">MYLSNRAEILEEESRIFAHSVTQCDLHHHDAHECLWVVKGRIRVQVMDEILLLQEGDVLFINKELPHATQSTEDDNLVLCLQHNFAGVALDTCPMKAWSLVQKNMLPTIKRLMAHLWWEHYYKAGHWQQAQTSLLAQLGLLFARYFPSTNAIRADSLESTLLMNDLLRQITLRYQEHLSLSLLAEERGLSEAYLSRYFKAKVGETFLRYLTLYRLEKSLSDLAQKPKKAVSDIAFDHGFPSVKAFNMAFRREYDCTPTEFRLKRESVSLVSVGQAYAGVDVVLLKQRIMPWLDRQFLYL</sequence>
<dbReference type="InterPro" id="IPR013096">
    <property type="entry name" value="Cupin_2"/>
</dbReference>
<dbReference type="Gene3D" id="1.10.10.60">
    <property type="entry name" value="Homeodomain-like"/>
    <property type="match status" value="2"/>
</dbReference>
<dbReference type="InterPro" id="IPR009057">
    <property type="entry name" value="Homeodomain-like_sf"/>
</dbReference>
<protein>
    <submittedName>
        <fullName evidence="5">Transcriptional regulator, AraC family</fullName>
    </submittedName>
</protein>
<evidence type="ECO:0000313" key="5">
    <source>
        <dbReference type="EMBL" id="SHE43255.1"/>
    </source>
</evidence>
<name>A0A1M4TFT5_9GAMM</name>
<dbReference type="Pfam" id="PF12833">
    <property type="entry name" value="HTH_18"/>
    <property type="match status" value="1"/>
</dbReference>
<evidence type="ECO:0000256" key="2">
    <source>
        <dbReference type="ARBA" id="ARBA00023125"/>
    </source>
</evidence>
<dbReference type="CDD" id="cd02209">
    <property type="entry name" value="cupin_XRE_C"/>
    <property type="match status" value="1"/>
</dbReference>
<dbReference type="InterPro" id="IPR018060">
    <property type="entry name" value="HTH_AraC"/>
</dbReference>
<keyword evidence="3" id="KW-0804">Transcription</keyword>
<evidence type="ECO:0000259" key="4">
    <source>
        <dbReference type="PROSITE" id="PS01124"/>
    </source>
</evidence>
<dbReference type="InterPro" id="IPR011051">
    <property type="entry name" value="RmlC_Cupin_sf"/>
</dbReference>
<dbReference type="Proteomes" id="UP000184517">
    <property type="component" value="Unassembled WGS sequence"/>
</dbReference>
<dbReference type="SUPFAM" id="SSF46689">
    <property type="entry name" value="Homeodomain-like"/>
    <property type="match status" value="2"/>
</dbReference>
<dbReference type="GO" id="GO:0043565">
    <property type="term" value="F:sequence-specific DNA binding"/>
    <property type="evidence" value="ECO:0007669"/>
    <property type="project" value="InterPro"/>
</dbReference>
<dbReference type="STRING" id="1122206.SAMN02745753_00279"/>
<gene>
    <name evidence="5" type="ORF">SAMN02745753_00279</name>
</gene>
<dbReference type="InterPro" id="IPR018062">
    <property type="entry name" value="HTH_AraC-typ_CS"/>
</dbReference>
<dbReference type="OrthoDB" id="345413at2"/>
<dbReference type="GO" id="GO:0003700">
    <property type="term" value="F:DNA-binding transcription factor activity"/>
    <property type="evidence" value="ECO:0007669"/>
    <property type="project" value="InterPro"/>
</dbReference>
<dbReference type="EMBL" id="FQVF01000002">
    <property type="protein sequence ID" value="SHE43255.1"/>
    <property type="molecule type" value="Genomic_DNA"/>
</dbReference>
<accession>A0A1M4TFT5</accession>
<evidence type="ECO:0000256" key="1">
    <source>
        <dbReference type="ARBA" id="ARBA00023015"/>
    </source>
</evidence>
<dbReference type="Pfam" id="PF07883">
    <property type="entry name" value="Cupin_2"/>
    <property type="match status" value="1"/>
</dbReference>
<dbReference type="SUPFAM" id="SSF51182">
    <property type="entry name" value="RmlC-like cupins"/>
    <property type="match status" value="1"/>
</dbReference>
<feature type="domain" description="HTH araC/xylS-type" evidence="4">
    <location>
        <begin position="164"/>
        <end position="263"/>
    </location>
</feature>
<dbReference type="PANTHER" id="PTHR43280:SF2">
    <property type="entry name" value="HTH-TYPE TRANSCRIPTIONAL REGULATOR EXSA"/>
    <property type="match status" value="1"/>
</dbReference>
<dbReference type="InterPro" id="IPR014710">
    <property type="entry name" value="RmlC-like_jellyroll"/>
</dbReference>
<dbReference type="SMART" id="SM00342">
    <property type="entry name" value="HTH_ARAC"/>
    <property type="match status" value="1"/>
</dbReference>
<dbReference type="AlphaFoldDB" id="A0A1M4TFT5"/>
<dbReference type="PROSITE" id="PS00041">
    <property type="entry name" value="HTH_ARAC_FAMILY_1"/>
    <property type="match status" value="1"/>
</dbReference>
<evidence type="ECO:0000313" key="6">
    <source>
        <dbReference type="Proteomes" id="UP000184517"/>
    </source>
</evidence>
<keyword evidence="1" id="KW-0805">Transcription regulation</keyword>
<dbReference type="PROSITE" id="PS01124">
    <property type="entry name" value="HTH_ARAC_FAMILY_2"/>
    <property type="match status" value="1"/>
</dbReference>
<proteinExistence type="predicted"/>
<keyword evidence="2" id="KW-0238">DNA-binding</keyword>
<dbReference type="PANTHER" id="PTHR43280">
    <property type="entry name" value="ARAC-FAMILY TRANSCRIPTIONAL REGULATOR"/>
    <property type="match status" value="1"/>
</dbReference>
<reference evidence="6" key="1">
    <citation type="submission" date="2016-11" db="EMBL/GenBank/DDBJ databases">
        <authorList>
            <person name="Varghese N."/>
            <person name="Submissions S."/>
        </authorList>
    </citation>
    <scope>NUCLEOTIDE SEQUENCE [LARGE SCALE GENOMIC DNA]</scope>
    <source>
        <strain evidence="6">DSM 16579</strain>
    </source>
</reference>
<keyword evidence="6" id="KW-1185">Reference proteome</keyword>
<dbReference type="Gene3D" id="2.60.120.10">
    <property type="entry name" value="Jelly Rolls"/>
    <property type="match status" value="1"/>
</dbReference>